<reference evidence="2" key="1">
    <citation type="submission" date="2019-07" db="EMBL/GenBank/DDBJ databases">
        <title>Complete Genome Sequences of Vibrion rotiferianus strain AM7.</title>
        <authorList>
            <person name="Miyazaki K."/>
            <person name="Wiseschart A."/>
            <person name="Pootanakit K."/>
            <person name="Ishimori K."/>
            <person name="Kitahara K."/>
        </authorList>
    </citation>
    <scope>NUCLEOTIDE SEQUENCE [LARGE SCALE GENOMIC DNA]</scope>
    <source>
        <strain evidence="2">AM7</strain>
    </source>
</reference>
<dbReference type="PROSITE" id="PS51257">
    <property type="entry name" value="PROKAR_LIPOPROTEIN"/>
    <property type="match status" value="1"/>
</dbReference>
<dbReference type="RefSeq" id="WP_138943403.1">
    <property type="nucleotide sequence ID" value="NZ_AP019799.1"/>
</dbReference>
<sequence>MKKIVLLSSAILALSGCSTIINGASQQVVIRGKNLDEKVYVNGNYMGSGNVVTSFKKSNDYVITIEKEDCESVTVPASKSFDPTTLLGLPIDLGIFSILLIDGAATGSWEKFDQTYYSVDLNCNA</sequence>
<gene>
    <name evidence="1" type="ORF">VroAM7_31690</name>
</gene>
<name>A0A510IDJ4_9VIBR</name>
<organism evidence="1 2">
    <name type="scientific">Vibrio rotiferianus</name>
    <dbReference type="NCBI Taxonomy" id="190895"/>
    <lineage>
        <taxon>Bacteria</taxon>
        <taxon>Pseudomonadati</taxon>
        <taxon>Pseudomonadota</taxon>
        <taxon>Gammaproteobacteria</taxon>
        <taxon>Vibrionales</taxon>
        <taxon>Vibrionaceae</taxon>
        <taxon>Vibrio</taxon>
    </lineage>
</organism>
<dbReference type="Proteomes" id="UP000315115">
    <property type="component" value="Chromosome 2"/>
</dbReference>
<evidence type="ECO:0000313" key="1">
    <source>
        <dbReference type="EMBL" id="BBL90516.1"/>
    </source>
</evidence>
<accession>A0A510IDJ4</accession>
<dbReference type="AlphaFoldDB" id="A0A510IDJ4"/>
<dbReference type="EMBL" id="AP019799">
    <property type="protein sequence ID" value="BBL90516.1"/>
    <property type="molecule type" value="Genomic_DNA"/>
</dbReference>
<evidence type="ECO:0000313" key="2">
    <source>
        <dbReference type="Proteomes" id="UP000315115"/>
    </source>
</evidence>
<proteinExistence type="predicted"/>
<protein>
    <submittedName>
        <fullName evidence="1">Uncharacterized protein</fullName>
    </submittedName>
</protein>